<dbReference type="InterPro" id="IPR056279">
    <property type="entry name" value="Aip3p_Bud6_N"/>
</dbReference>
<dbReference type="SMART" id="SM00806">
    <property type="entry name" value="AIP3"/>
    <property type="match status" value="1"/>
</dbReference>
<protein>
    <recommendedName>
        <fullName evidence="3">Actin interacting protein 3 C-terminal domain-containing protein</fullName>
    </recommendedName>
</protein>
<proteinExistence type="predicted"/>
<evidence type="ECO:0000259" key="3">
    <source>
        <dbReference type="SMART" id="SM00806"/>
    </source>
</evidence>
<dbReference type="GO" id="GO:0005737">
    <property type="term" value="C:cytoplasm"/>
    <property type="evidence" value="ECO:0007669"/>
    <property type="project" value="TreeGrafter"/>
</dbReference>
<comment type="caution">
    <text evidence="4">The sequence shown here is derived from an EMBL/GenBank/DDBJ whole genome shotgun (WGS) entry which is preliminary data.</text>
</comment>
<dbReference type="PANTHER" id="PTHR22741">
    <property type="entry name" value="P140CAP/SNIP-RELATED"/>
    <property type="match status" value="1"/>
</dbReference>
<dbReference type="VEuPathDB" id="FungiDB:CJI97_004298"/>
<keyword evidence="1" id="KW-0175">Coiled coil</keyword>
<feature type="compositionally biased region" description="Basic and acidic residues" evidence="2">
    <location>
        <begin position="148"/>
        <end position="162"/>
    </location>
</feature>
<dbReference type="AlphaFoldDB" id="A0A0L0NVL9"/>
<evidence type="ECO:0000313" key="4">
    <source>
        <dbReference type="EMBL" id="KND98207.1"/>
    </source>
</evidence>
<sequence>MNRSSSASSSSSSKHVSSSTIDSSVTRLLVSTKHLLESLTQWTRQEVDDKFVSDAYVKLGNDFRAAVRAFSNARIDVSDIGDVPKALRIVLESALSEPPSQENLDRFLPNIRSIIVNLLQNLKQKQLKVKGQEDSLSSKPQMKSSFTGKHELTNRPSVQRDSKSLDEFSSYANSVEMSGACLSLKEYEGLKEGRNKKDALKQLQETKAILRRASKRFSAYQFAKLANASKPTLPPVAGNLDEPEIVSTKSEASIENRRSVTAFFTIGDKTKKVDLEKPITMASIRLCFVERFGYSPGSTIFPDIYIEDKKNNVSFELEEHQIENEIVDGVVLFLKEQSKVAITEDVHSKIKDIEANLKQFTAEIRYLLDGFADSVKLATQTLNTPFMANSNSVAKVNKELTDIARELRTIKQIQSSHKNDVLKFVNDSIALTTKLREVSWDEPVASGRQYMDNSYAKLSGDSDYLLTKVDDLLDLMEALRKDVAQRGVRIGEKQLKNAESEIESAKFALHSLRDFIGHEKPMWKKLWEQELDKVCEEQQFITLQDDLTRDLAEDIKKLEETFDLIKKCSTQQGRITVNRRYDFASRMNLLESGESLHGIKDAIMSEVAALVPNHTDRLEAIAKAERIRHKERELMGGDQFQEELGAFVSEHRLKKSGGIEELERLRRAKDDEILKMTFGGV</sequence>
<dbReference type="GO" id="GO:0005519">
    <property type="term" value="F:cytoskeletal regulatory protein binding"/>
    <property type="evidence" value="ECO:0007669"/>
    <property type="project" value="InterPro"/>
</dbReference>
<dbReference type="InterPro" id="IPR051825">
    <property type="entry name" value="SRCIN1"/>
</dbReference>
<dbReference type="Proteomes" id="UP000037122">
    <property type="component" value="Unassembled WGS sequence"/>
</dbReference>
<feature type="region of interest" description="Disordered" evidence="2">
    <location>
        <begin position="129"/>
        <end position="162"/>
    </location>
</feature>
<organism evidence="4 5">
    <name type="scientific">Candidozyma auris</name>
    <name type="common">Yeast</name>
    <name type="synonym">Candida auris</name>
    <dbReference type="NCBI Taxonomy" id="498019"/>
    <lineage>
        <taxon>Eukaryota</taxon>
        <taxon>Fungi</taxon>
        <taxon>Dikarya</taxon>
        <taxon>Ascomycota</taxon>
        <taxon>Saccharomycotina</taxon>
        <taxon>Pichiomycetes</taxon>
        <taxon>Metschnikowiaceae</taxon>
        <taxon>Candidozyma</taxon>
    </lineage>
</organism>
<dbReference type="InterPro" id="IPR022782">
    <property type="entry name" value="AIP3-like_C"/>
</dbReference>
<gene>
    <name evidence="4" type="ORF">QG37_04972</name>
</gene>
<dbReference type="EMBL" id="LGST01000034">
    <property type="protein sequence ID" value="KND98207.1"/>
    <property type="molecule type" value="Genomic_DNA"/>
</dbReference>
<dbReference type="VEuPathDB" id="FungiDB:QG37_04972"/>
<dbReference type="GO" id="GO:0030010">
    <property type="term" value="P:establishment of cell polarity"/>
    <property type="evidence" value="ECO:0007669"/>
    <property type="project" value="TreeGrafter"/>
</dbReference>
<evidence type="ECO:0000313" key="5">
    <source>
        <dbReference type="Proteomes" id="UP000037122"/>
    </source>
</evidence>
<name>A0A0L0NVL9_CANAR</name>
<dbReference type="VEuPathDB" id="FungiDB:CJI96_0005260"/>
<feature type="domain" description="Actin interacting protein 3 C-terminal" evidence="3">
    <location>
        <begin position="263"/>
        <end position="671"/>
    </location>
</feature>
<evidence type="ECO:0000256" key="2">
    <source>
        <dbReference type="SAM" id="MobiDB-lite"/>
    </source>
</evidence>
<dbReference type="InterPro" id="IPR005613">
    <property type="entry name" value="AIP3_C"/>
</dbReference>
<dbReference type="VEuPathDB" id="FungiDB:B9J08_004233"/>
<accession>A0A0L0NVL9</accession>
<dbReference type="GO" id="GO:0051286">
    <property type="term" value="C:cell tip"/>
    <property type="evidence" value="ECO:0007669"/>
    <property type="project" value="TreeGrafter"/>
</dbReference>
<dbReference type="VEuPathDB" id="FungiDB:CJJ09_005186"/>
<dbReference type="Gene3D" id="1.20.58.1540">
    <property type="entry name" value="Actin interacting protein 3, C-terminal domain"/>
    <property type="match status" value="1"/>
</dbReference>
<dbReference type="Pfam" id="PF03915">
    <property type="entry name" value="AIP3"/>
    <property type="match status" value="1"/>
</dbReference>
<dbReference type="Pfam" id="PF23153">
    <property type="entry name" value="Aip3p_Bud6_N"/>
    <property type="match status" value="1"/>
</dbReference>
<evidence type="ECO:0000256" key="1">
    <source>
        <dbReference type="ARBA" id="ARBA00023054"/>
    </source>
</evidence>
<dbReference type="PANTHER" id="PTHR22741:SF10">
    <property type="entry name" value="COILED-COIL DOMAIN-CONTAINING PROTEIN CG32809"/>
    <property type="match status" value="1"/>
</dbReference>
<dbReference type="VEuPathDB" id="FungiDB:CJJ07_005509"/>
<feature type="compositionally biased region" description="Polar residues" evidence="2">
    <location>
        <begin position="134"/>
        <end position="147"/>
    </location>
</feature>
<reference evidence="5" key="1">
    <citation type="journal article" date="2015" name="BMC Genomics">
        <title>Draft genome of a commonly misdiagnosed multidrug resistant pathogen Candida auris.</title>
        <authorList>
            <person name="Chatterjee S."/>
            <person name="Alampalli S.V."/>
            <person name="Nageshan R.K."/>
            <person name="Chettiar S.T."/>
            <person name="Joshi S."/>
            <person name="Tatu U.S."/>
        </authorList>
    </citation>
    <scope>NUCLEOTIDE SEQUENCE [LARGE SCALE GENOMIC DNA]</scope>
    <source>
        <strain evidence="5">6684</strain>
    </source>
</reference>